<dbReference type="Gene3D" id="3.40.50.150">
    <property type="entry name" value="Vaccinia Virus protein VP39"/>
    <property type="match status" value="1"/>
</dbReference>
<proteinExistence type="inferred from homology"/>
<gene>
    <name evidence="5" type="ordered locus">Rcas_0556</name>
</gene>
<dbReference type="SUPFAM" id="SSF55174">
    <property type="entry name" value="Alpha-L RNA-binding motif"/>
    <property type="match status" value="1"/>
</dbReference>
<organism evidence="5 6">
    <name type="scientific">Roseiflexus castenholzii (strain DSM 13941 / HLO8)</name>
    <dbReference type="NCBI Taxonomy" id="383372"/>
    <lineage>
        <taxon>Bacteria</taxon>
        <taxon>Bacillati</taxon>
        <taxon>Chloroflexota</taxon>
        <taxon>Chloroflexia</taxon>
        <taxon>Chloroflexales</taxon>
        <taxon>Roseiflexineae</taxon>
        <taxon>Roseiflexaceae</taxon>
        <taxon>Roseiflexus</taxon>
    </lineage>
</organism>
<dbReference type="InterPro" id="IPR004538">
    <property type="entry name" value="Hemolysin_A/TlyA"/>
</dbReference>
<evidence type="ECO:0000313" key="6">
    <source>
        <dbReference type="Proteomes" id="UP000000263"/>
    </source>
</evidence>
<dbReference type="SUPFAM" id="SSF53335">
    <property type="entry name" value="S-adenosyl-L-methionine-dependent methyltransferases"/>
    <property type="match status" value="1"/>
</dbReference>
<dbReference type="InterPro" id="IPR029063">
    <property type="entry name" value="SAM-dependent_MTases_sf"/>
</dbReference>
<dbReference type="GO" id="GO:0032259">
    <property type="term" value="P:methylation"/>
    <property type="evidence" value="ECO:0007669"/>
    <property type="project" value="InterPro"/>
</dbReference>
<sequence length="272" mass="28874">MAKKVRLDQLLVQRGLAETRARAQALILAGEVRVNGVTRHKGGELVPDDAEIEVIGALPYVSRGGYKLAHALDTFALSPANLVALDIGASTGGFTDVLLQRGAARVYAVDVGYGLIDWRLRQDPRVVVLERTNIRYLEVLPSPEEEALAAPVLADCAVIDVSFISLKLVLPAVQRLLQPNAWMIALIKPQFEAGPAQVGKGGVVRDPAVHAAVVRDVLTFAATIGLSPHGLTRSPITGPAGNVEFLAWLGGPGPVLNVGWAIEEAVRKTSAN</sequence>
<dbReference type="GO" id="GO:0008168">
    <property type="term" value="F:methyltransferase activity"/>
    <property type="evidence" value="ECO:0007669"/>
    <property type="project" value="InterPro"/>
</dbReference>
<dbReference type="GO" id="GO:0003723">
    <property type="term" value="F:RNA binding"/>
    <property type="evidence" value="ECO:0007669"/>
    <property type="project" value="UniProtKB-KW"/>
</dbReference>
<keyword evidence="6" id="KW-1185">Reference proteome</keyword>
<evidence type="ECO:0000259" key="4">
    <source>
        <dbReference type="SMART" id="SM00363"/>
    </source>
</evidence>
<dbReference type="STRING" id="383372.Rcas_0556"/>
<dbReference type="Pfam" id="PF01479">
    <property type="entry name" value="S4"/>
    <property type="match status" value="1"/>
</dbReference>
<dbReference type="PROSITE" id="PS50889">
    <property type="entry name" value="S4"/>
    <property type="match status" value="1"/>
</dbReference>
<dbReference type="Gene3D" id="3.10.290.10">
    <property type="entry name" value="RNA-binding S4 domain"/>
    <property type="match status" value="1"/>
</dbReference>
<dbReference type="SMART" id="SM00363">
    <property type="entry name" value="S4"/>
    <property type="match status" value="1"/>
</dbReference>
<dbReference type="EMBL" id="CP000804">
    <property type="protein sequence ID" value="ABU56686.1"/>
    <property type="molecule type" value="Genomic_DNA"/>
</dbReference>
<dbReference type="CDD" id="cd00165">
    <property type="entry name" value="S4"/>
    <property type="match status" value="1"/>
</dbReference>
<dbReference type="PANTHER" id="PTHR32319">
    <property type="entry name" value="BACTERIAL HEMOLYSIN-LIKE PROTEIN"/>
    <property type="match status" value="1"/>
</dbReference>
<name>A7NGT9_ROSCS</name>
<dbReference type="InterPro" id="IPR002942">
    <property type="entry name" value="S4_RNA-bd"/>
</dbReference>
<accession>A7NGT9</accession>
<dbReference type="Pfam" id="PF01728">
    <property type="entry name" value="FtsJ"/>
    <property type="match status" value="1"/>
</dbReference>
<feature type="domain" description="RNA-binding S4" evidence="4">
    <location>
        <begin position="5"/>
        <end position="69"/>
    </location>
</feature>
<evidence type="ECO:0000256" key="2">
    <source>
        <dbReference type="ARBA" id="ARBA00029460"/>
    </source>
</evidence>
<dbReference type="AlphaFoldDB" id="A7NGT9"/>
<dbReference type="InterPro" id="IPR047048">
    <property type="entry name" value="TlyA"/>
</dbReference>
<dbReference type="Proteomes" id="UP000000263">
    <property type="component" value="Chromosome"/>
</dbReference>
<comment type="similarity">
    <text evidence="2">Belongs to the TlyA family.</text>
</comment>
<dbReference type="NCBIfam" id="TIGR00478">
    <property type="entry name" value="tly"/>
    <property type="match status" value="1"/>
</dbReference>
<dbReference type="PIRSF" id="PIRSF005578">
    <property type="entry name" value="TlyA"/>
    <property type="match status" value="1"/>
</dbReference>
<reference evidence="5 6" key="1">
    <citation type="submission" date="2007-08" db="EMBL/GenBank/DDBJ databases">
        <title>Complete sequence of Roseiflexus castenholzii DSM 13941.</title>
        <authorList>
            <consortium name="US DOE Joint Genome Institute"/>
            <person name="Copeland A."/>
            <person name="Lucas S."/>
            <person name="Lapidus A."/>
            <person name="Barry K."/>
            <person name="Glavina del Rio T."/>
            <person name="Dalin E."/>
            <person name="Tice H."/>
            <person name="Pitluck S."/>
            <person name="Thompson L.S."/>
            <person name="Brettin T."/>
            <person name="Bruce D."/>
            <person name="Detter J.C."/>
            <person name="Han C."/>
            <person name="Tapia R."/>
            <person name="Schmutz J."/>
            <person name="Larimer F."/>
            <person name="Land M."/>
            <person name="Hauser L."/>
            <person name="Kyrpides N."/>
            <person name="Mikhailova N."/>
            <person name="Bryant D.A."/>
            <person name="Hanada S."/>
            <person name="Tsukatani Y."/>
            <person name="Richardson P."/>
        </authorList>
    </citation>
    <scope>NUCLEOTIDE SEQUENCE [LARGE SCALE GENOMIC DNA]</scope>
    <source>
        <strain evidence="6">DSM 13941 / HLO8</strain>
    </source>
</reference>
<protein>
    <submittedName>
        <fullName evidence="5">Hemolysin A</fullName>
    </submittedName>
</protein>
<dbReference type="OrthoDB" id="9784736at2"/>
<dbReference type="InterPro" id="IPR036986">
    <property type="entry name" value="S4_RNA-bd_sf"/>
</dbReference>
<dbReference type="CDD" id="cd02440">
    <property type="entry name" value="AdoMet_MTases"/>
    <property type="match status" value="1"/>
</dbReference>
<evidence type="ECO:0000256" key="3">
    <source>
        <dbReference type="PROSITE-ProRule" id="PRU00182"/>
    </source>
</evidence>
<dbReference type="KEGG" id="rca:Rcas_0556"/>
<evidence type="ECO:0000256" key="1">
    <source>
        <dbReference type="ARBA" id="ARBA00022884"/>
    </source>
</evidence>
<dbReference type="eggNOG" id="COG1189">
    <property type="taxonomic scope" value="Bacteria"/>
</dbReference>
<keyword evidence="1 3" id="KW-0694">RNA-binding</keyword>
<dbReference type="PANTHER" id="PTHR32319:SF0">
    <property type="entry name" value="BACTERIAL HEMOLYSIN-LIKE PROTEIN"/>
    <property type="match status" value="1"/>
</dbReference>
<evidence type="ECO:0000313" key="5">
    <source>
        <dbReference type="EMBL" id="ABU56686.1"/>
    </source>
</evidence>
<dbReference type="InterPro" id="IPR002877">
    <property type="entry name" value="RNA_MeTrfase_FtsJ_dom"/>
</dbReference>
<dbReference type="HOGENOM" id="CLU_058015_3_0_0"/>
<dbReference type="RefSeq" id="WP_012119117.1">
    <property type="nucleotide sequence ID" value="NC_009767.1"/>
</dbReference>